<proteinExistence type="predicted"/>
<reference evidence="1" key="1">
    <citation type="journal article" date="2020" name="Nature">
        <title>Giant virus diversity and host interactions through global metagenomics.</title>
        <authorList>
            <person name="Schulz F."/>
            <person name="Roux S."/>
            <person name="Paez-Espino D."/>
            <person name="Jungbluth S."/>
            <person name="Walsh D.A."/>
            <person name="Denef V.J."/>
            <person name="McMahon K.D."/>
            <person name="Konstantinidis K.T."/>
            <person name="Eloe-Fadrosh E.A."/>
            <person name="Kyrpides N.C."/>
            <person name="Woyke T."/>
        </authorList>
    </citation>
    <scope>NUCLEOTIDE SEQUENCE</scope>
    <source>
        <strain evidence="1">GVMAG-M-3300023184-71</strain>
    </source>
</reference>
<protein>
    <submittedName>
        <fullName evidence="1">Uncharacterized protein</fullName>
    </submittedName>
</protein>
<sequence length="138" mass="15331">MVLSFYFNVHDPEFSSITQVVSSDPGKYTSLSYVKAPLYDSDTNVMIGYKVTTDTLQQVGDSLYYITNYSTYQILGQGTISWNGFYENTIPSHLYPVGTQLKSNIVSTSGQYLGQQGTVKLTVLPSGQRNVRVKFCAP</sequence>
<evidence type="ECO:0000313" key="1">
    <source>
        <dbReference type="EMBL" id="QHT90710.1"/>
    </source>
</evidence>
<name>A0A6C0IDM1_9ZZZZ</name>
<dbReference type="AlphaFoldDB" id="A0A6C0IDM1"/>
<dbReference type="EMBL" id="MN740156">
    <property type="protein sequence ID" value="QHT90710.1"/>
    <property type="molecule type" value="Genomic_DNA"/>
</dbReference>
<accession>A0A6C0IDM1</accession>
<organism evidence="1">
    <name type="scientific">viral metagenome</name>
    <dbReference type="NCBI Taxonomy" id="1070528"/>
    <lineage>
        <taxon>unclassified sequences</taxon>
        <taxon>metagenomes</taxon>
        <taxon>organismal metagenomes</taxon>
    </lineage>
</organism>